<evidence type="ECO:0008006" key="3">
    <source>
        <dbReference type="Google" id="ProtNLM"/>
    </source>
</evidence>
<dbReference type="EMBL" id="CP000853">
    <property type="protein sequence ID" value="ABW20387.1"/>
    <property type="molecule type" value="Genomic_DNA"/>
</dbReference>
<evidence type="ECO:0000313" key="2">
    <source>
        <dbReference type="Proteomes" id="UP000000269"/>
    </source>
</evidence>
<gene>
    <name evidence="1" type="ordered locus">Clos_2858</name>
</gene>
<keyword evidence="2" id="KW-1185">Reference proteome</keyword>
<dbReference type="STRING" id="350688.Clos_2858"/>
<evidence type="ECO:0000313" key="1">
    <source>
        <dbReference type="EMBL" id="ABW20387.1"/>
    </source>
</evidence>
<dbReference type="NCBIfam" id="TIGR02841">
    <property type="entry name" value="spore_YyaC"/>
    <property type="match status" value="1"/>
</dbReference>
<reference evidence="2" key="1">
    <citation type="submission" date="2007-10" db="EMBL/GenBank/DDBJ databases">
        <title>Complete genome of Alkaliphilus oremlandii OhILAs.</title>
        <authorList>
            <person name="Copeland A."/>
            <person name="Lucas S."/>
            <person name="Lapidus A."/>
            <person name="Barry K."/>
            <person name="Detter J.C."/>
            <person name="Glavina del Rio T."/>
            <person name="Hammon N."/>
            <person name="Israni S."/>
            <person name="Dalin E."/>
            <person name="Tice H."/>
            <person name="Pitluck S."/>
            <person name="Chain P."/>
            <person name="Malfatti S."/>
            <person name="Shin M."/>
            <person name="Vergez L."/>
            <person name="Schmutz J."/>
            <person name="Larimer F."/>
            <person name="Land M."/>
            <person name="Hauser L."/>
            <person name="Kyrpides N."/>
            <person name="Mikhailova N."/>
            <person name="Stolz J.F."/>
            <person name="Dawson A."/>
            <person name="Fisher E."/>
            <person name="Crable B."/>
            <person name="Perera E."/>
            <person name="Lisak J."/>
            <person name="Ranganathan M."/>
            <person name="Basu P."/>
            <person name="Richardson P."/>
        </authorList>
    </citation>
    <scope>NUCLEOTIDE SEQUENCE [LARGE SCALE GENOMIC DNA]</scope>
    <source>
        <strain evidence="2">OhILAs</strain>
    </source>
</reference>
<dbReference type="InterPro" id="IPR023430">
    <property type="entry name" value="Pept_HybD-like_dom_sf"/>
</dbReference>
<name>A8MKQ5_ALKOO</name>
<dbReference type="eggNOG" id="ENOG50313RY">
    <property type="taxonomic scope" value="Bacteria"/>
</dbReference>
<protein>
    <recommendedName>
        <fullName evidence="3">Sporulation protein YyaC</fullName>
    </recommendedName>
</protein>
<dbReference type="SUPFAM" id="SSF53163">
    <property type="entry name" value="HybD-like"/>
    <property type="match status" value="1"/>
</dbReference>
<sequence length="197" mass="22031">MLLSNLQKYDSLNIDSPMASVDFSIMLSKYIDLYYKPPFKDFVILCIGTDRSTGDSLGPIIGHKLTSSIERYAGFYVYGTLDHPVHAKNLQEKIDFIYNTLDHPFVLAIDACLGKIDRIGFISVGNGPLKPGAGVNKTLPPVGDINITGIVNLSGYMEYMVLQNTRLSLVMKMADTLVNSIKYSIWKLNQQRLFLEN</sequence>
<dbReference type="RefSeq" id="WP_012160694.1">
    <property type="nucleotide sequence ID" value="NC_009922.1"/>
</dbReference>
<dbReference type="KEGG" id="aoe:Clos_2858"/>
<proteinExistence type="predicted"/>
<organism evidence="1 2">
    <name type="scientific">Alkaliphilus oremlandii (strain OhILAs)</name>
    <name type="common">Clostridium oremlandii (strain OhILAs)</name>
    <dbReference type="NCBI Taxonomy" id="350688"/>
    <lineage>
        <taxon>Bacteria</taxon>
        <taxon>Bacillati</taxon>
        <taxon>Bacillota</taxon>
        <taxon>Clostridia</taxon>
        <taxon>Peptostreptococcales</taxon>
        <taxon>Natronincolaceae</taxon>
        <taxon>Alkaliphilus</taxon>
    </lineage>
</organism>
<dbReference type="HOGENOM" id="CLU_104063_1_0_9"/>
<dbReference type="AlphaFoldDB" id="A8MKQ5"/>
<dbReference type="Pfam" id="PF06866">
    <property type="entry name" value="DUF1256"/>
    <property type="match status" value="1"/>
</dbReference>
<dbReference type="InterPro" id="IPR009665">
    <property type="entry name" value="YyaC"/>
</dbReference>
<accession>A8MKQ5</accession>
<dbReference type="OrthoDB" id="9815953at2"/>
<dbReference type="Proteomes" id="UP000000269">
    <property type="component" value="Chromosome"/>
</dbReference>